<evidence type="ECO:0000313" key="1">
    <source>
        <dbReference type="EMBL" id="QJY49105.1"/>
    </source>
</evidence>
<evidence type="ECO:0000313" key="2">
    <source>
        <dbReference type="Proteomes" id="UP000505377"/>
    </source>
</evidence>
<accession>A0A6M6JNZ1</accession>
<dbReference type="AlphaFoldDB" id="A0A6M6JNZ1"/>
<dbReference type="KEGG" id="pbro:HOP40_27855"/>
<dbReference type="Gene3D" id="3.30.300.20">
    <property type="match status" value="1"/>
</dbReference>
<dbReference type="RefSeq" id="WP_172164120.1">
    <property type="nucleotide sequence ID" value="NZ_CP053564.1"/>
</dbReference>
<keyword evidence="2" id="KW-1185">Reference proteome</keyword>
<dbReference type="InterPro" id="IPR015946">
    <property type="entry name" value="KH_dom-like_a/b"/>
</dbReference>
<name>A0A6M6JNZ1_9PSEU</name>
<dbReference type="SUPFAM" id="SSF82784">
    <property type="entry name" value="OsmC-like"/>
    <property type="match status" value="1"/>
</dbReference>
<sequence length="133" mass="14249">MGEPNVWSTARLADGTGRDADVEVNGYVLSCAVPHDDAEPTGATPFGLLAASLSSCTVMSVRTFLHRWRVEPGEVTVRVSVLPGPTPMLERRVTVDGAVEADLREQLAVEVDNTPVTRLLRDAVPIRTVLVTG</sequence>
<dbReference type="Proteomes" id="UP000505377">
    <property type="component" value="Chromosome"/>
</dbReference>
<dbReference type="InterPro" id="IPR003718">
    <property type="entry name" value="OsmC/Ohr_fam"/>
</dbReference>
<dbReference type="Pfam" id="PF02566">
    <property type="entry name" value="OsmC"/>
    <property type="match status" value="1"/>
</dbReference>
<proteinExistence type="predicted"/>
<protein>
    <submittedName>
        <fullName evidence="1">OsmC family protein</fullName>
    </submittedName>
</protein>
<reference evidence="1 2" key="1">
    <citation type="submission" date="2020-05" db="EMBL/GenBank/DDBJ databases">
        <authorList>
            <person name="Mo P."/>
        </authorList>
    </citation>
    <scope>NUCLEOTIDE SEQUENCE [LARGE SCALE GENOMIC DNA]</scope>
    <source>
        <strain evidence="1 2">Gen01</strain>
    </source>
</reference>
<dbReference type="EMBL" id="CP053564">
    <property type="protein sequence ID" value="QJY49105.1"/>
    <property type="molecule type" value="Genomic_DNA"/>
</dbReference>
<gene>
    <name evidence="1" type="ORF">HOP40_27855</name>
</gene>
<organism evidence="1 2">
    <name type="scientific">Pseudonocardia broussonetiae</name>
    <dbReference type="NCBI Taxonomy" id="2736640"/>
    <lineage>
        <taxon>Bacteria</taxon>
        <taxon>Bacillati</taxon>
        <taxon>Actinomycetota</taxon>
        <taxon>Actinomycetes</taxon>
        <taxon>Pseudonocardiales</taxon>
        <taxon>Pseudonocardiaceae</taxon>
        <taxon>Pseudonocardia</taxon>
    </lineage>
</organism>
<dbReference type="InterPro" id="IPR036102">
    <property type="entry name" value="OsmC/Ohrsf"/>
</dbReference>